<feature type="compositionally biased region" description="Basic and acidic residues" evidence="6">
    <location>
        <begin position="299"/>
        <end position="313"/>
    </location>
</feature>
<comment type="subcellular location">
    <subcellularLocation>
        <location evidence="1">Nucleus</location>
    </subcellularLocation>
</comment>
<feature type="region of interest" description="Disordered" evidence="6">
    <location>
        <begin position="292"/>
        <end position="313"/>
    </location>
</feature>
<evidence type="ECO:0000256" key="6">
    <source>
        <dbReference type="SAM" id="MobiDB-lite"/>
    </source>
</evidence>
<evidence type="ECO:0000313" key="8">
    <source>
        <dbReference type="EMBL" id="GAV63624.1"/>
    </source>
</evidence>
<gene>
    <name evidence="8" type="ORF">CFOL_v3_07142</name>
</gene>
<evidence type="ECO:0000313" key="9">
    <source>
        <dbReference type="Proteomes" id="UP000187406"/>
    </source>
</evidence>
<proteinExistence type="predicted"/>
<accession>A0A1Q3B6Y6</accession>
<evidence type="ECO:0000256" key="5">
    <source>
        <dbReference type="ARBA" id="ARBA00023242"/>
    </source>
</evidence>
<comment type="caution">
    <text evidence="8">The sequence shown here is derived from an EMBL/GenBank/DDBJ whole genome shotgun (WGS) entry which is preliminary data.</text>
</comment>
<evidence type="ECO:0000256" key="3">
    <source>
        <dbReference type="ARBA" id="ARBA00023125"/>
    </source>
</evidence>
<dbReference type="STRING" id="3775.A0A1Q3B6Y6"/>
<organism evidence="8 9">
    <name type="scientific">Cephalotus follicularis</name>
    <name type="common">Albany pitcher plant</name>
    <dbReference type="NCBI Taxonomy" id="3775"/>
    <lineage>
        <taxon>Eukaryota</taxon>
        <taxon>Viridiplantae</taxon>
        <taxon>Streptophyta</taxon>
        <taxon>Embryophyta</taxon>
        <taxon>Tracheophyta</taxon>
        <taxon>Spermatophyta</taxon>
        <taxon>Magnoliopsida</taxon>
        <taxon>eudicotyledons</taxon>
        <taxon>Gunneridae</taxon>
        <taxon>Pentapetalae</taxon>
        <taxon>rosids</taxon>
        <taxon>fabids</taxon>
        <taxon>Oxalidales</taxon>
        <taxon>Cephalotaceae</taxon>
        <taxon>Cephalotus</taxon>
    </lineage>
</organism>
<keyword evidence="9" id="KW-1185">Reference proteome</keyword>
<dbReference type="SMART" id="SM01019">
    <property type="entry name" value="B3"/>
    <property type="match status" value="2"/>
</dbReference>
<reference evidence="9" key="1">
    <citation type="submission" date="2016-04" db="EMBL/GenBank/DDBJ databases">
        <title>Cephalotus genome sequencing.</title>
        <authorList>
            <person name="Fukushima K."/>
            <person name="Hasebe M."/>
            <person name="Fang X."/>
        </authorList>
    </citation>
    <scope>NUCLEOTIDE SEQUENCE [LARGE SCALE GENOMIC DNA]</scope>
    <source>
        <strain evidence="9">cv. St1</strain>
    </source>
</reference>
<feature type="domain" description="TF-B3" evidence="7">
    <location>
        <begin position="456"/>
        <end position="551"/>
    </location>
</feature>
<name>A0A1Q3B6Y6_CEPFO</name>
<keyword evidence="2" id="KW-0805">Transcription regulation</keyword>
<evidence type="ECO:0000256" key="4">
    <source>
        <dbReference type="ARBA" id="ARBA00023163"/>
    </source>
</evidence>
<dbReference type="InterPro" id="IPR003340">
    <property type="entry name" value="B3_DNA-bd"/>
</dbReference>
<dbReference type="CDD" id="cd10017">
    <property type="entry name" value="B3_DNA"/>
    <property type="match status" value="2"/>
</dbReference>
<keyword evidence="3" id="KW-0238">DNA-binding</keyword>
<sequence length="559" mass="62215">MCCKILACAQCTQNCLLAHGKNKDTTPVITSFFKVMYGNQFSEVLFLPPKFARTISSLIDQYTFLEDLCGQRWKIQLCKVDGSLAFQQGWNSFSVAHGLDIGDIVIFKYFEGSHFAVEMYDKTGCEKLEFCKKKRQKKRSRPCQNSTAKNARCQSVDIRPLSKQRSDVSGSDAKIIQRQSEMTDGKQIKITAKNMPNCDDGNGRAHTVSKAGYVEEPYYLINRDLGEGEDRSTLFDLSNFEMCDNKAGTDGSNKVAARVEKLPVHAVICLRSQVEAGFGDVDLRAAEMVTSVLPSDSSESEREKNKDIEEKKKLLTVSNKDSCNSKIPGNLDGENSSDMSSTVMKSCKTTDASFLRHDQMVSPSKISQSSPLEITGMPTPPDYPVAFAIQSCQSAKMDKIVKQEAVEMASKFHSYKEMIQEIHGTAGEDKKFTKKWDTLKDAGFVDMSSQIAANISSLIAVGSQSFLELSTSLPSSSSKLRAKKESKVVLLQDSEMRLWPVLYHEKPGFNILTGGWDSFSKANNIQPGDQCVFRLENEREGIYGVRIVRKRDKSASLKV</sequence>
<dbReference type="EMBL" id="BDDD01000312">
    <property type="protein sequence ID" value="GAV63624.1"/>
    <property type="molecule type" value="Genomic_DNA"/>
</dbReference>
<keyword evidence="5" id="KW-0539">Nucleus</keyword>
<dbReference type="AlphaFoldDB" id="A0A1Q3B6Y6"/>
<dbReference type="OrthoDB" id="635132at2759"/>
<protein>
    <submittedName>
        <fullName evidence="8">B3 domain-containing protein</fullName>
    </submittedName>
</protein>
<dbReference type="Proteomes" id="UP000187406">
    <property type="component" value="Unassembled WGS sequence"/>
</dbReference>
<dbReference type="PANTHER" id="PTHR31920">
    <property type="entry name" value="B3 DOMAIN-CONTAINING"/>
    <property type="match status" value="1"/>
</dbReference>
<dbReference type="GO" id="GO:0003677">
    <property type="term" value="F:DNA binding"/>
    <property type="evidence" value="ECO:0007669"/>
    <property type="project" value="UniProtKB-KW"/>
</dbReference>
<dbReference type="InParanoid" id="A0A1Q3B6Y6"/>
<dbReference type="PROSITE" id="PS50863">
    <property type="entry name" value="B3"/>
    <property type="match status" value="2"/>
</dbReference>
<dbReference type="Pfam" id="PF02362">
    <property type="entry name" value="B3"/>
    <property type="match status" value="2"/>
</dbReference>
<dbReference type="InterPro" id="IPR050655">
    <property type="entry name" value="Plant_B3_domain"/>
</dbReference>
<keyword evidence="4" id="KW-0804">Transcription</keyword>
<dbReference type="InterPro" id="IPR015300">
    <property type="entry name" value="DNA-bd_pseudobarrel_sf"/>
</dbReference>
<feature type="domain" description="TF-B3" evidence="7">
    <location>
        <begin position="30"/>
        <end position="123"/>
    </location>
</feature>
<evidence type="ECO:0000259" key="7">
    <source>
        <dbReference type="PROSITE" id="PS50863"/>
    </source>
</evidence>
<evidence type="ECO:0000256" key="1">
    <source>
        <dbReference type="ARBA" id="ARBA00004123"/>
    </source>
</evidence>
<evidence type="ECO:0000256" key="2">
    <source>
        <dbReference type="ARBA" id="ARBA00023015"/>
    </source>
</evidence>
<dbReference type="PANTHER" id="PTHR31920:SF145">
    <property type="entry name" value="B3 DOMAIN-CONTAINING PROTEIN REM20-LIKE ISOFORM X1"/>
    <property type="match status" value="1"/>
</dbReference>
<dbReference type="Gene3D" id="2.40.330.10">
    <property type="entry name" value="DNA-binding pseudobarrel domain"/>
    <property type="match status" value="2"/>
</dbReference>
<dbReference type="GO" id="GO:0005634">
    <property type="term" value="C:nucleus"/>
    <property type="evidence" value="ECO:0007669"/>
    <property type="project" value="UniProtKB-SubCell"/>
</dbReference>
<dbReference type="SUPFAM" id="SSF101936">
    <property type="entry name" value="DNA-binding pseudobarrel domain"/>
    <property type="match status" value="2"/>
</dbReference>